<dbReference type="EC" id="2.7.1.-" evidence="8"/>
<feature type="domain" description="Carbohydrate kinase FGGY C-terminal" evidence="7">
    <location>
        <begin position="320"/>
        <end position="437"/>
    </location>
</feature>
<comment type="caution">
    <text evidence="8">The sequence shown here is derived from an EMBL/GenBank/DDBJ whole genome shotgun (WGS) entry which is preliminary data.</text>
</comment>
<dbReference type="Pfam" id="PF02782">
    <property type="entry name" value="FGGY_C"/>
    <property type="match status" value="1"/>
</dbReference>
<dbReference type="PANTHER" id="PTHR43095:SF5">
    <property type="entry name" value="XYLULOSE KINASE"/>
    <property type="match status" value="1"/>
</dbReference>
<dbReference type="EMBL" id="JBHSBH010000010">
    <property type="protein sequence ID" value="MFC3997454.1"/>
    <property type="molecule type" value="Genomic_DNA"/>
</dbReference>
<dbReference type="SUPFAM" id="SSF53067">
    <property type="entry name" value="Actin-like ATPase domain"/>
    <property type="match status" value="2"/>
</dbReference>
<dbReference type="CDD" id="cd07783">
    <property type="entry name" value="ASKHA_NBD_FGGY_SePSK_AtXK1-like"/>
    <property type="match status" value="1"/>
</dbReference>
<comment type="similarity">
    <text evidence="1">Belongs to the FGGY kinase family.</text>
</comment>
<evidence type="ECO:0000259" key="6">
    <source>
        <dbReference type="Pfam" id="PF00370"/>
    </source>
</evidence>
<accession>A0ABV8FQ02</accession>
<dbReference type="InterPro" id="IPR018484">
    <property type="entry name" value="FGGY_N"/>
</dbReference>
<dbReference type="PANTHER" id="PTHR43095">
    <property type="entry name" value="SUGAR KINASE"/>
    <property type="match status" value="1"/>
</dbReference>
<evidence type="ECO:0000313" key="8">
    <source>
        <dbReference type="EMBL" id="MFC3997454.1"/>
    </source>
</evidence>
<keyword evidence="2" id="KW-0859">Xylose metabolism</keyword>
<evidence type="ECO:0000256" key="5">
    <source>
        <dbReference type="SAM" id="MobiDB-lite"/>
    </source>
</evidence>
<protein>
    <submittedName>
        <fullName evidence="8">FGGY-family carbohydrate kinase</fullName>
        <ecNumber evidence="8">2.7.1.-</ecNumber>
    </submittedName>
</protein>
<dbReference type="InterPro" id="IPR050406">
    <property type="entry name" value="FGGY_Carb_Kinase"/>
</dbReference>
<dbReference type="RefSeq" id="WP_378534433.1">
    <property type="nucleotide sequence ID" value="NZ_JBHSBH010000010.1"/>
</dbReference>
<dbReference type="InterPro" id="IPR043129">
    <property type="entry name" value="ATPase_NBD"/>
</dbReference>
<dbReference type="GO" id="GO:0016301">
    <property type="term" value="F:kinase activity"/>
    <property type="evidence" value="ECO:0007669"/>
    <property type="project" value="UniProtKB-KW"/>
</dbReference>
<name>A0ABV8FQ02_9ACTN</name>
<evidence type="ECO:0000259" key="7">
    <source>
        <dbReference type="Pfam" id="PF02782"/>
    </source>
</evidence>
<dbReference type="Pfam" id="PF00370">
    <property type="entry name" value="FGGY_N"/>
    <property type="match status" value="1"/>
</dbReference>
<sequence>MLKDEAGGERVWVGVDIGTQSVRVLAVTEDGDVAASGTAPLRGTRTPQGRHEQDPGAWWTALGAASRSAVAGLRPGRIAAVAVCGTSGSFLLTDDAGRPLTPAFMYDDARARDEAAEVQAAGARTWARLGYTMQPSWALPKLVWALRAGLPGAGGGAVRLAHQPDHLVSRLVGHRVATDSSHALKTGYSPADGGWPGAVLDLLGVPEQVLPDVVAPGTTLGRIGTAGAEHTGLPAGVPVVAGMTDGCAAQIAAGALEPGQWNSVLGTTLVLKGVTDDLLHDPSGAVYSHRHPDGGWLPGGASSVGAGAIADRFPGRDPRELDALAAARTGVPAPLYPLRGRGERFPFLRPDAEGFEAGTFADDAERHLAVLYGVAYVERLSLDHLRSLGARVEAVSLTGGGARSRLWTQIRADVLGMPVRLPEQSEPAFGMAVLAAARGSVRRSARAMVRTREAVDPRPDRLAAADEGYQRMLAELTGRGYLPPHLTPGAGREHDHRSRT</sequence>
<evidence type="ECO:0000313" key="9">
    <source>
        <dbReference type="Proteomes" id="UP001595847"/>
    </source>
</evidence>
<feature type="compositionally biased region" description="Basic and acidic residues" evidence="5">
    <location>
        <begin position="491"/>
        <end position="500"/>
    </location>
</feature>
<evidence type="ECO:0000256" key="2">
    <source>
        <dbReference type="ARBA" id="ARBA00022629"/>
    </source>
</evidence>
<feature type="region of interest" description="Disordered" evidence="5">
    <location>
        <begin position="479"/>
        <end position="500"/>
    </location>
</feature>
<evidence type="ECO:0000256" key="4">
    <source>
        <dbReference type="ARBA" id="ARBA00022777"/>
    </source>
</evidence>
<dbReference type="InterPro" id="IPR018485">
    <property type="entry name" value="FGGY_C"/>
</dbReference>
<feature type="region of interest" description="Disordered" evidence="5">
    <location>
        <begin position="35"/>
        <end position="54"/>
    </location>
</feature>
<keyword evidence="2" id="KW-0119">Carbohydrate metabolism</keyword>
<feature type="domain" description="Carbohydrate kinase FGGY N-terminal" evidence="6">
    <location>
        <begin position="11"/>
        <end position="251"/>
    </location>
</feature>
<reference evidence="9" key="1">
    <citation type="journal article" date="2019" name="Int. J. Syst. Evol. Microbiol.">
        <title>The Global Catalogue of Microorganisms (GCM) 10K type strain sequencing project: providing services to taxonomists for standard genome sequencing and annotation.</title>
        <authorList>
            <consortium name="The Broad Institute Genomics Platform"/>
            <consortium name="The Broad Institute Genome Sequencing Center for Infectious Disease"/>
            <person name="Wu L."/>
            <person name="Ma J."/>
        </authorList>
    </citation>
    <scope>NUCLEOTIDE SEQUENCE [LARGE SCALE GENOMIC DNA]</scope>
    <source>
        <strain evidence="9">TBRC 1826</strain>
    </source>
</reference>
<proteinExistence type="inferred from homology"/>
<keyword evidence="9" id="KW-1185">Reference proteome</keyword>
<dbReference type="InterPro" id="IPR000577">
    <property type="entry name" value="Carb_kinase_FGGY"/>
</dbReference>
<dbReference type="Gene3D" id="3.30.420.40">
    <property type="match status" value="2"/>
</dbReference>
<keyword evidence="4 8" id="KW-0418">Kinase</keyword>
<evidence type="ECO:0000256" key="3">
    <source>
        <dbReference type="ARBA" id="ARBA00022679"/>
    </source>
</evidence>
<gene>
    <name evidence="8" type="ORF">ACFOVU_16095</name>
</gene>
<dbReference type="PIRSF" id="PIRSF000538">
    <property type="entry name" value="GlpK"/>
    <property type="match status" value="1"/>
</dbReference>
<evidence type="ECO:0000256" key="1">
    <source>
        <dbReference type="ARBA" id="ARBA00009156"/>
    </source>
</evidence>
<organism evidence="8 9">
    <name type="scientific">Nocardiopsis sediminis</name>
    <dbReference type="NCBI Taxonomy" id="1778267"/>
    <lineage>
        <taxon>Bacteria</taxon>
        <taxon>Bacillati</taxon>
        <taxon>Actinomycetota</taxon>
        <taxon>Actinomycetes</taxon>
        <taxon>Streptosporangiales</taxon>
        <taxon>Nocardiopsidaceae</taxon>
        <taxon>Nocardiopsis</taxon>
    </lineage>
</organism>
<dbReference type="Proteomes" id="UP001595847">
    <property type="component" value="Unassembled WGS sequence"/>
</dbReference>
<keyword evidence="3 8" id="KW-0808">Transferase</keyword>